<dbReference type="Gene3D" id="1.25.40.10">
    <property type="entry name" value="Tetratricopeptide repeat domain"/>
    <property type="match status" value="1"/>
</dbReference>
<evidence type="ECO:0000256" key="2">
    <source>
        <dbReference type="SAM" id="SignalP"/>
    </source>
</evidence>
<dbReference type="InterPro" id="IPR007655">
    <property type="entry name" value="Slam_C"/>
</dbReference>
<dbReference type="Pfam" id="PF13432">
    <property type="entry name" value="TPR_16"/>
    <property type="match status" value="1"/>
</dbReference>
<accession>A0ABR6NC82</accession>
<dbReference type="Pfam" id="PF04575">
    <property type="entry name" value="SlipAM"/>
    <property type="match status" value="1"/>
</dbReference>
<evidence type="ECO:0000256" key="1">
    <source>
        <dbReference type="SAM" id="MobiDB-lite"/>
    </source>
</evidence>
<evidence type="ECO:0000313" key="5">
    <source>
        <dbReference type="Proteomes" id="UP001138540"/>
    </source>
</evidence>
<keyword evidence="5" id="KW-1185">Reference proteome</keyword>
<dbReference type="Proteomes" id="UP001138540">
    <property type="component" value="Unassembled WGS sequence"/>
</dbReference>
<feature type="region of interest" description="Disordered" evidence="1">
    <location>
        <begin position="27"/>
        <end position="50"/>
    </location>
</feature>
<name>A0ABR6NC82_9SPHN</name>
<evidence type="ECO:0000259" key="3">
    <source>
        <dbReference type="Pfam" id="PF04575"/>
    </source>
</evidence>
<feature type="chain" id="PRO_5047326754" evidence="2">
    <location>
        <begin position="28"/>
        <end position="467"/>
    </location>
</feature>
<evidence type="ECO:0000313" key="4">
    <source>
        <dbReference type="EMBL" id="MBB5984875.1"/>
    </source>
</evidence>
<proteinExistence type="predicted"/>
<feature type="domain" description="Surface lipoprotein assembly modifier C-terminal" evidence="3">
    <location>
        <begin position="188"/>
        <end position="467"/>
    </location>
</feature>
<comment type="caution">
    <text evidence="4">The sequence shown here is derived from an EMBL/GenBank/DDBJ whole genome shotgun (WGS) entry which is preliminary data.</text>
</comment>
<sequence>MRRRVAAGLGMMSAVIALASAAGPAHAQAESEAAPDRAGASTPAPTPRVTQDGAALSGLSAAQLFDIADQARVAGRLADAEAIYAALARDPDGEVRAEARFRLGMMQADQGRHADAALTFRALLDERPKAARVRLELARVLAAMGEEGRARQQLRQAQASGLPPDVAQVVDRFATALRSNRRFGGNFELAMAPDSNVNRATDARELDTVIAPLNLSDDARQQSGIGLHLTGQVFARLGLTPRLTLVPRLSGDGTFYGKSQFNDLSGSALLGFEWQAGGTRLMPSFGATWRTYGGRAYARTATADLRWTQRVGRRAQSEVGFSYGRTHYLFNEMQDGDLFNLSAGIERALSPRTGIGVTLSGTRQTARDPGFSTAAGGVTLLGWRDMGRMTVFGHVTARRLESDARLFPFTDRRKEWFLRGAAGATFRQIEVAGFSPVVRLAYERNISTVGIYDYRRTTIDLGITRAF</sequence>
<reference evidence="4 5" key="1">
    <citation type="submission" date="2020-08" db="EMBL/GenBank/DDBJ databases">
        <title>Exploring microbial biodiversity for novel pathways involved in the catabolism of aromatic compounds derived from lignin.</title>
        <authorList>
            <person name="Elkins J."/>
        </authorList>
    </citation>
    <scope>NUCLEOTIDE SEQUENCE [LARGE SCALE GENOMIC DNA]</scope>
    <source>
        <strain evidence="4 5">B1D3A</strain>
    </source>
</reference>
<keyword evidence="2" id="KW-0732">Signal</keyword>
<dbReference type="RefSeq" id="WP_184150551.1">
    <property type="nucleotide sequence ID" value="NZ_JACHKA010000001.1"/>
</dbReference>
<dbReference type="InterPro" id="IPR011990">
    <property type="entry name" value="TPR-like_helical_dom_sf"/>
</dbReference>
<organism evidence="4 5">
    <name type="scientific">Sphingobium lignivorans</name>
    <dbReference type="NCBI Taxonomy" id="2735886"/>
    <lineage>
        <taxon>Bacteria</taxon>
        <taxon>Pseudomonadati</taxon>
        <taxon>Pseudomonadota</taxon>
        <taxon>Alphaproteobacteria</taxon>
        <taxon>Sphingomonadales</taxon>
        <taxon>Sphingomonadaceae</taxon>
        <taxon>Sphingobium</taxon>
    </lineage>
</organism>
<dbReference type="SUPFAM" id="SSF48452">
    <property type="entry name" value="TPR-like"/>
    <property type="match status" value="1"/>
</dbReference>
<feature type="signal peptide" evidence="2">
    <location>
        <begin position="1"/>
        <end position="27"/>
    </location>
</feature>
<protein>
    <submittedName>
        <fullName evidence="4">Tetratricopeptide (TPR) repeat protein</fullName>
    </submittedName>
</protein>
<dbReference type="EMBL" id="JACHKA010000001">
    <property type="protein sequence ID" value="MBB5984875.1"/>
    <property type="molecule type" value="Genomic_DNA"/>
</dbReference>
<gene>
    <name evidence="4" type="ORF">HNP60_000849</name>
</gene>